<keyword evidence="4" id="KW-1185">Reference proteome</keyword>
<feature type="chain" id="PRO_5017687966" evidence="1">
    <location>
        <begin position="25"/>
        <end position="205"/>
    </location>
</feature>
<dbReference type="Pfam" id="PF11827">
    <property type="entry name" value="DUF3347"/>
    <property type="match status" value="1"/>
</dbReference>
<dbReference type="EMBL" id="QREG01000021">
    <property type="protein sequence ID" value="RED94322.1"/>
    <property type="molecule type" value="Genomic_DNA"/>
</dbReference>
<protein>
    <submittedName>
        <fullName evidence="3">Uncharacterized protein DUF3347</fullName>
    </submittedName>
</protein>
<keyword evidence="1" id="KW-0732">Signal</keyword>
<reference evidence="3 4" key="1">
    <citation type="submission" date="2018-07" db="EMBL/GenBank/DDBJ databases">
        <title>Genomic Encyclopedia of Type Strains, Phase IV (KMG-IV): sequencing the most valuable type-strain genomes for metagenomic binning, comparative biology and taxonomic classification.</title>
        <authorList>
            <person name="Goeker M."/>
        </authorList>
    </citation>
    <scope>NUCLEOTIDE SEQUENCE [LARGE SCALE GENOMIC DNA]</scope>
    <source>
        <strain evidence="3 4">DSM 4134</strain>
    </source>
</reference>
<gene>
    <name evidence="3" type="ORF">C7460_1219</name>
</gene>
<dbReference type="OrthoDB" id="5513217at2"/>
<sequence>MKKSNSILTLALLASISFSLIACANKKSTDHENGNGVHDHSAMNHKAEDEMSDGSVVETSENKSISQLIDQYLVIKNALVQDDSRAAASAGQKLAETSSSIDLNTFEASKQSEIKEILEVVKEHGEHIAKSEIAHQREHFEGMAKDFMDLLAITGTDRTLYQQYCPMYDKGKGGSWLSDSQEIKNPLFGSKMLTCGSVKETISMK</sequence>
<dbReference type="Proteomes" id="UP000256779">
    <property type="component" value="Unassembled WGS sequence"/>
</dbReference>
<evidence type="ECO:0000256" key="1">
    <source>
        <dbReference type="SAM" id="SignalP"/>
    </source>
</evidence>
<name>A0A3D9KZ71_MARFU</name>
<evidence type="ECO:0000313" key="3">
    <source>
        <dbReference type="EMBL" id="RED94322.1"/>
    </source>
</evidence>
<accession>A0A3D9KZ71</accession>
<dbReference type="RefSeq" id="WP_115869566.1">
    <property type="nucleotide sequence ID" value="NZ_QREG01000021.1"/>
</dbReference>
<evidence type="ECO:0000259" key="2">
    <source>
        <dbReference type="Pfam" id="PF11827"/>
    </source>
</evidence>
<feature type="domain" description="DUF3347" evidence="2">
    <location>
        <begin position="69"/>
        <end position="158"/>
    </location>
</feature>
<feature type="signal peptide" evidence="1">
    <location>
        <begin position="1"/>
        <end position="24"/>
    </location>
</feature>
<organism evidence="3 4">
    <name type="scientific">Marinoscillum furvescens DSM 4134</name>
    <dbReference type="NCBI Taxonomy" id="1122208"/>
    <lineage>
        <taxon>Bacteria</taxon>
        <taxon>Pseudomonadati</taxon>
        <taxon>Bacteroidota</taxon>
        <taxon>Cytophagia</taxon>
        <taxon>Cytophagales</taxon>
        <taxon>Reichenbachiellaceae</taxon>
        <taxon>Marinoscillum</taxon>
    </lineage>
</organism>
<comment type="caution">
    <text evidence="3">The sequence shown here is derived from an EMBL/GenBank/DDBJ whole genome shotgun (WGS) entry which is preliminary data.</text>
</comment>
<dbReference type="InterPro" id="IPR021782">
    <property type="entry name" value="DUF3347"/>
</dbReference>
<proteinExistence type="predicted"/>
<dbReference type="AlphaFoldDB" id="A0A3D9KZ71"/>
<dbReference type="PROSITE" id="PS51257">
    <property type="entry name" value="PROKAR_LIPOPROTEIN"/>
    <property type="match status" value="1"/>
</dbReference>
<evidence type="ECO:0000313" key="4">
    <source>
        <dbReference type="Proteomes" id="UP000256779"/>
    </source>
</evidence>